<keyword evidence="2 5" id="KW-0645">Protease</keyword>
<dbReference type="InterPro" id="IPR050131">
    <property type="entry name" value="Peptidase_S8_subtilisin-like"/>
</dbReference>
<dbReference type="PRINTS" id="PR00723">
    <property type="entry name" value="SUBTILISIN"/>
</dbReference>
<evidence type="ECO:0000256" key="2">
    <source>
        <dbReference type="ARBA" id="ARBA00022670"/>
    </source>
</evidence>
<dbReference type="Pfam" id="PF00082">
    <property type="entry name" value="Peptidase_S8"/>
    <property type="match status" value="1"/>
</dbReference>
<dbReference type="CDD" id="cd07492">
    <property type="entry name" value="Peptidases_S8_8"/>
    <property type="match status" value="1"/>
</dbReference>
<dbReference type="InterPro" id="IPR023827">
    <property type="entry name" value="Peptidase_S8_Asp-AS"/>
</dbReference>
<reference evidence="7 8" key="1">
    <citation type="submission" date="2024-12" db="EMBL/GenBank/DDBJ databases">
        <title>Forecasting of Potato common scab and diversities of Pathogenic streptomyces spp. in china.</title>
        <authorList>
            <person name="Handique U."/>
            <person name="Wu J."/>
        </authorList>
    </citation>
    <scope>NUCLEOTIDE SEQUENCE [LARGE SCALE GENOMIC DNA]</scope>
    <source>
        <strain evidence="7 8">ZRIMU1585</strain>
    </source>
</reference>
<dbReference type="InterPro" id="IPR015500">
    <property type="entry name" value="Peptidase_S8_subtilisin-rel"/>
</dbReference>
<evidence type="ECO:0000256" key="5">
    <source>
        <dbReference type="PROSITE-ProRule" id="PRU01240"/>
    </source>
</evidence>
<proteinExistence type="inferred from homology"/>
<evidence type="ECO:0000256" key="1">
    <source>
        <dbReference type="ARBA" id="ARBA00011073"/>
    </source>
</evidence>
<evidence type="ECO:0000259" key="6">
    <source>
        <dbReference type="Pfam" id="PF00082"/>
    </source>
</evidence>
<organism evidence="7 8">
    <name type="scientific">Streptomyces galilaeus</name>
    <dbReference type="NCBI Taxonomy" id="33899"/>
    <lineage>
        <taxon>Bacteria</taxon>
        <taxon>Bacillati</taxon>
        <taxon>Actinomycetota</taxon>
        <taxon>Actinomycetes</taxon>
        <taxon>Kitasatosporales</taxon>
        <taxon>Streptomycetaceae</taxon>
        <taxon>Streptomyces</taxon>
    </lineage>
</organism>
<feature type="active site" description="Charge relay system" evidence="5">
    <location>
        <position position="239"/>
    </location>
</feature>
<dbReference type="InterPro" id="IPR034067">
    <property type="entry name" value="Serine_protease_KerA-like_dom"/>
</dbReference>
<dbReference type="PROSITE" id="PS51892">
    <property type="entry name" value="SUBTILASE"/>
    <property type="match status" value="1"/>
</dbReference>
<accession>A0ABW9ILI7</accession>
<comment type="caution">
    <text evidence="7">The sequence shown here is derived from an EMBL/GenBank/DDBJ whole genome shotgun (WGS) entry which is preliminary data.</text>
</comment>
<dbReference type="InterPro" id="IPR036852">
    <property type="entry name" value="Peptidase_S8/S53_dom_sf"/>
</dbReference>
<dbReference type="SUPFAM" id="SSF52743">
    <property type="entry name" value="Subtilisin-like"/>
    <property type="match status" value="1"/>
</dbReference>
<dbReference type="RefSeq" id="WP_369276898.1">
    <property type="nucleotide sequence ID" value="NZ_JBJVMW010000017.1"/>
</dbReference>
<evidence type="ECO:0000256" key="4">
    <source>
        <dbReference type="ARBA" id="ARBA00022825"/>
    </source>
</evidence>
<evidence type="ECO:0000313" key="7">
    <source>
        <dbReference type="EMBL" id="MFM9649344.1"/>
    </source>
</evidence>
<dbReference type="Proteomes" id="UP001631993">
    <property type="component" value="Unassembled WGS sequence"/>
</dbReference>
<keyword evidence="8" id="KW-1185">Reference proteome</keyword>
<evidence type="ECO:0000313" key="8">
    <source>
        <dbReference type="Proteomes" id="UP001631993"/>
    </source>
</evidence>
<feature type="active site" description="Charge relay system" evidence="5">
    <location>
        <position position="95"/>
    </location>
</feature>
<comment type="similarity">
    <text evidence="1 5">Belongs to the peptidase S8 family.</text>
</comment>
<dbReference type="InterPro" id="IPR000209">
    <property type="entry name" value="Peptidase_S8/S53_dom"/>
</dbReference>
<gene>
    <name evidence="7" type="ORF">ACKI1S_24755</name>
</gene>
<sequence length="293" mass="30616">MTTGTAGGLTWSLRDRTPEDLTLLADTVPALPADPSAWSDGGGVRVCVVDTGVECGHPFVGPVQGSYEVAPDPDGTLKVVDSGPPPDGTGDACGHGTACAGIVRRVAPDCDLYSVRVLGEGFTGSGDALLTGLRWAVDQGFDVVNLSLSTTRPKFLETLRSLADQAFFNGTTLVASAHNTPVESFPWRFSSVISVGTHREDDSGLFLYNPAPPVEFFAPGQNVQVAWTGGGTIRTTGNSFATPFISGLCARLLGSRPKLTPFQIKHALYLSAANVRVGEPETRIGEPGTRGAS</sequence>
<dbReference type="Gene3D" id="3.40.50.200">
    <property type="entry name" value="Peptidase S8/S53 domain"/>
    <property type="match status" value="1"/>
</dbReference>
<dbReference type="PANTHER" id="PTHR43806:SF11">
    <property type="entry name" value="CEREVISIN-RELATED"/>
    <property type="match status" value="1"/>
</dbReference>
<feature type="active site" description="Charge relay system" evidence="5">
    <location>
        <position position="50"/>
    </location>
</feature>
<keyword evidence="3 5" id="KW-0378">Hydrolase</keyword>
<feature type="domain" description="Peptidase S8/S53" evidence="6">
    <location>
        <begin position="41"/>
        <end position="281"/>
    </location>
</feature>
<name>A0ABW9ILI7_STRGJ</name>
<dbReference type="PANTHER" id="PTHR43806">
    <property type="entry name" value="PEPTIDASE S8"/>
    <property type="match status" value="1"/>
</dbReference>
<evidence type="ECO:0000256" key="3">
    <source>
        <dbReference type="ARBA" id="ARBA00022801"/>
    </source>
</evidence>
<dbReference type="PROSITE" id="PS00136">
    <property type="entry name" value="SUBTILASE_ASP"/>
    <property type="match status" value="1"/>
</dbReference>
<keyword evidence="4 5" id="KW-0720">Serine protease</keyword>
<protein>
    <submittedName>
        <fullName evidence="7">S8 family peptidase</fullName>
    </submittedName>
</protein>
<dbReference type="EMBL" id="JBJVNE010000012">
    <property type="protein sequence ID" value="MFM9649344.1"/>
    <property type="molecule type" value="Genomic_DNA"/>
</dbReference>